<dbReference type="Proteomes" id="UP000612585">
    <property type="component" value="Unassembled WGS sequence"/>
</dbReference>
<protein>
    <submittedName>
        <fullName evidence="2">Uncharacterized protein</fullName>
    </submittedName>
</protein>
<reference evidence="2" key="1">
    <citation type="submission" date="2021-01" db="EMBL/GenBank/DDBJ databases">
        <title>Whole genome shotgun sequence of Virgisporangium aurantiacum NBRC 16421.</title>
        <authorList>
            <person name="Komaki H."/>
            <person name="Tamura T."/>
        </authorList>
    </citation>
    <scope>NUCLEOTIDE SEQUENCE</scope>
    <source>
        <strain evidence="2">NBRC 16421</strain>
    </source>
</reference>
<accession>A0A8J3Z0M4</accession>
<proteinExistence type="predicted"/>
<sequence>MPIIAATEKATGSASHSATAEIHAVRVLALAGQLASPQEGFFANDSRASIGARAGTGGRAGNYQGEQTIGDPTESISHLRCPFVGKGPTVELKAGIYTLSRCFHVSD</sequence>
<evidence type="ECO:0000256" key="1">
    <source>
        <dbReference type="SAM" id="MobiDB-lite"/>
    </source>
</evidence>
<gene>
    <name evidence="2" type="ORF">Vau01_016430</name>
</gene>
<dbReference type="EMBL" id="BOPG01000011">
    <property type="protein sequence ID" value="GIJ54127.1"/>
    <property type="molecule type" value="Genomic_DNA"/>
</dbReference>
<organism evidence="2 3">
    <name type="scientific">Virgisporangium aurantiacum</name>
    <dbReference type="NCBI Taxonomy" id="175570"/>
    <lineage>
        <taxon>Bacteria</taxon>
        <taxon>Bacillati</taxon>
        <taxon>Actinomycetota</taxon>
        <taxon>Actinomycetes</taxon>
        <taxon>Micromonosporales</taxon>
        <taxon>Micromonosporaceae</taxon>
        <taxon>Virgisporangium</taxon>
    </lineage>
</organism>
<comment type="caution">
    <text evidence="2">The sequence shown here is derived from an EMBL/GenBank/DDBJ whole genome shotgun (WGS) entry which is preliminary data.</text>
</comment>
<evidence type="ECO:0000313" key="3">
    <source>
        <dbReference type="Proteomes" id="UP000612585"/>
    </source>
</evidence>
<dbReference type="AlphaFoldDB" id="A0A8J3Z0M4"/>
<keyword evidence="3" id="KW-1185">Reference proteome</keyword>
<feature type="region of interest" description="Disordered" evidence="1">
    <location>
        <begin position="53"/>
        <end position="73"/>
    </location>
</feature>
<name>A0A8J3Z0M4_9ACTN</name>
<evidence type="ECO:0000313" key="2">
    <source>
        <dbReference type="EMBL" id="GIJ54127.1"/>
    </source>
</evidence>